<evidence type="ECO:0000256" key="5">
    <source>
        <dbReference type="ARBA" id="ARBA00023054"/>
    </source>
</evidence>
<evidence type="ECO:0000256" key="3">
    <source>
        <dbReference type="ARBA" id="ARBA00022525"/>
    </source>
</evidence>
<keyword evidence="5 7" id="KW-0175">Coiled coil</keyword>
<dbReference type="Gene3D" id="1.20.120.1100">
    <property type="match status" value="1"/>
</dbReference>
<comment type="subcellular location">
    <subcellularLocation>
        <location evidence="1">Secreted</location>
    </subcellularLocation>
</comment>
<feature type="coiled-coil region" evidence="7">
    <location>
        <begin position="154"/>
        <end position="181"/>
    </location>
</feature>
<keyword evidence="3" id="KW-0964">Secreted</keyword>
<reference evidence="8" key="1">
    <citation type="journal article" date="2013" name="Genetics">
        <title>The draft genome and transcriptome of Panagrellus redivivus are shaped by the harsh demands of a free-living lifestyle.</title>
        <authorList>
            <person name="Srinivasan J."/>
            <person name="Dillman A.R."/>
            <person name="Macchietto M.G."/>
            <person name="Heikkinen L."/>
            <person name="Lakso M."/>
            <person name="Fracchia K.M."/>
            <person name="Antoshechkin I."/>
            <person name="Mortazavi A."/>
            <person name="Wong G."/>
            <person name="Sternberg P.W."/>
        </authorList>
    </citation>
    <scope>NUCLEOTIDE SEQUENCE [LARGE SCALE GENOMIC DNA]</scope>
    <source>
        <strain evidence="8">MT8872</strain>
    </source>
</reference>
<dbReference type="GO" id="GO:0005576">
    <property type="term" value="C:extracellular region"/>
    <property type="evidence" value="ECO:0007669"/>
    <property type="project" value="UniProtKB-SubCell"/>
</dbReference>
<evidence type="ECO:0000256" key="2">
    <source>
        <dbReference type="ARBA" id="ARBA00006648"/>
    </source>
</evidence>
<organism evidence="8 9">
    <name type="scientific">Panagrellus redivivus</name>
    <name type="common">Microworm</name>
    <dbReference type="NCBI Taxonomy" id="6233"/>
    <lineage>
        <taxon>Eukaryota</taxon>
        <taxon>Metazoa</taxon>
        <taxon>Ecdysozoa</taxon>
        <taxon>Nematoda</taxon>
        <taxon>Chromadorea</taxon>
        <taxon>Rhabditida</taxon>
        <taxon>Tylenchina</taxon>
        <taxon>Panagrolaimomorpha</taxon>
        <taxon>Panagrolaimoidea</taxon>
        <taxon>Panagrolaimidae</taxon>
        <taxon>Panagrellus</taxon>
    </lineage>
</organism>
<proteinExistence type="inferred from homology"/>
<name>A0A7E4V4C7_PANRE</name>
<comment type="similarity">
    <text evidence="2">Belongs to the fatty-acid and retinol-binding protein (FARBP) family.</text>
</comment>
<evidence type="ECO:0000256" key="4">
    <source>
        <dbReference type="ARBA" id="ARBA00022729"/>
    </source>
</evidence>
<accession>A0A7E4V4C7</accession>
<sequence>MQISSLADKQGFGGCRTPVVDNQSLFKAHLVTVFVNRRLPGRMFCRTTIVILCLVVSYVSAGETIDFLRALTSEDHEILMSIVRHHEKYENLDQALEDIKAKSAELYTKVLNFKNFITDTIEKLDDDAKKFVKETIMNLYSALPAYGGNDSGFYNALSNTLMEARKKYNNLSNESKSSLKEHLPDETAFIERLEPRL</sequence>
<keyword evidence="6" id="KW-0446">Lipid-binding</keyword>
<evidence type="ECO:0000313" key="8">
    <source>
        <dbReference type="Proteomes" id="UP000492821"/>
    </source>
</evidence>
<dbReference type="Pfam" id="PF05823">
    <property type="entry name" value="Gp-FAR-1"/>
    <property type="match status" value="1"/>
</dbReference>
<evidence type="ECO:0000256" key="1">
    <source>
        <dbReference type="ARBA" id="ARBA00004613"/>
    </source>
</evidence>
<protein>
    <submittedName>
        <fullName evidence="9">WSN domain-containing protein</fullName>
    </submittedName>
</protein>
<feature type="coiled-coil region" evidence="7">
    <location>
        <begin position="82"/>
        <end position="109"/>
    </location>
</feature>
<keyword evidence="8" id="KW-1185">Reference proteome</keyword>
<reference evidence="9" key="2">
    <citation type="submission" date="2020-10" db="UniProtKB">
        <authorList>
            <consortium name="WormBaseParasite"/>
        </authorList>
    </citation>
    <scope>IDENTIFICATION</scope>
</reference>
<dbReference type="Proteomes" id="UP000492821">
    <property type="component" value="Unassembled WGS sequence"/>
</dbReference>
<dbReference type="InterPro" id="IPR008632">
    <property type="entry name" value="Gp-FAR-1"/>
</dbReference>
<dbReference type="WBParaSite" id="Pan_g15896.t1">
    <property type="protein sequence ID" value="Pan_g15896.t1"/>
    <property type="gene ID" value="Pan_g15896"/>
</dbReference>
<evidence type="ECO:0000256" key="7">
    <source>
        <dbReference type="SAM" id="Coils"/>
    </source>
</evidence>
<evidence type="ECO:0000313" key="9">
    <source>
        <dbReference type="WBParaSite" id="Pan_g15896.t1"/>
    </source>
</evidence>
<keyword evidence="4" id="KW-0732">Signal</keyword>
<dbReference type="AlphaFoldDB" id="A0A7E4V4C7"/>
<evidence type="ECO:0000256" key="6">
    <source>
        <dbReference type="ARBA" id="ARBA00023121"/>
    </source>
</evidence>
<dbReference type="GO" id="GO:0008289">
    <property type="term" value="F:lipid binding"/>
    <property type="evidence" value="ECO:0007669"/>
    <property type="project" value="UniProtKB-KW"/>
</dbReference>